<protein>
    <submittedName>
        <fullName evidence="1">Uncharacterized protein</fullName>
    </submittedName>
</protein>
<evidence type="ECO:0000313" key="1">
    <source>
        <dbReference type="EMBL" id="GAA2143623.1"/>
    </source>
</evidence>
<proteinExistence type="predicted"/>
<reference evidence="1 2" key="1">
    <citation type="journal article" date="2019" name="Int. J. Syst. Evol. Microbiol.">
        <title>The Global Catalogue of Microorganisms (GCM) 10K type strain sequencing project: providing services to taxonomists for standard genome sequencing and annotation.</title>
        <authorList>
            <consortium name="The Broad Institute Genomics Platform"/>
            <consortium name="The Broad Institute Genome Sequencing Center for Infectious Disease"/>
            <person name="Wu L."/>
            <person name="Ma J."/>
        </authorList>
    </citation>
    <scope>NUCLEOTIDE SEQUENCE [LARGE SCALE GENOMIC DNA]</scope>
    <source>
        <strain evidence="1 2">JCM 16022</strain>
    </source>
</reference>
<sequence length="122" mass="12905">MLHPLEVLGVGDQPLVHPVAVTDPAGLDLLDVGVDLLLLHREVVHHDAGVARLVVQRGAAGLQLGDLGQLRKVRPLVPQLVGAQVEALDVEQLQLREGVGFQRGLLGRGFSCGRSTGRCTAC</sequence>
<evidence type="ECO:0000313" key="2">
    <source>
        <dbReference type="Proteomes" id="UP001501771"/>
    </source>
</evidence>
<comment type="caution">
    <text evidence="1">The sequence shown here is derived from an EMBL/GenBank/DDBJ whole genome shotgun (WGS) entry which is preliminary data.</text>
</comment>
<accession>A0ABN2ZKI4</accession>
<dbReference type="Proteomes" id="UP001501771">
    <property type="component" value="Unassembled WGS sequence"/>
</dbReference>
<gene>
    <name evidence="1" type="ORF">GCM10009844_16200</name>
</gene>
<dbReference type="EMBL" id="BAAAQR010000004">
    <property type="protein sequence ID" value="GAA2143623.1"/>
    <property type="molecule type" value="Genomic_DNA"/>
</dbReference>
<organism evidence="1 2">
    <name type="scientific">Nocardioides koreensis</name>
    <dbReference type="NCBI Taxonomy" id="433651"/>
    <lineage>
        <taxon>Bacteria</taxon>
        <taxon>Bacillati</taxon>
        <taxon>Actinomycetota</taxon>
        <taxon>Actinomycetes</taxon>
        <taxon>Propionibacteriales</taxon>
        <taxon>Nocardioidaceae</taxon>
        <taxon>Nocardioides</taxon>
    </lineage>
</organism>
<name>A0ABN2ZKI4_9ACTN</name>
<keyword evidence="2" id="KW-1185">Reference proteome</keyword>